<feature type="compositionally biased region" description="Polar residues" evidence="2">
    <location>
        <begin position="1"/>
        <end position="24"/>
    </location>
</feature>
<gene>
    <name evidence="3" type="ORF">FDENT_13121</name>
</gene>
<keyword evidence="1" id="KW-0175">Coiled coil</keyword>
<feature type="coiled-coil region" evidence="1">
    <location>
        <begin position="62"/>
        <end position="92"/>
    </location>
</feature>
<dbReference type="EMBL" id="JAAOAK010000488">
    <property type="protein sequence ID" value="KAF5663475.1"/>
    <property type="molecule type" value="Genomic_DNA"/>
</dbReference>
<reference evidence="3 4" key="1">
    <citation type="submission" date="2020-05" db="EMBL/GenBank/DDBJ databases">
        <title>Identification and distribution of gene clusters putatively required for synthesis of sphingolipid metabolism inhibitors in phylogenetically diverse species of the filamentous fungus Fusarium.</title>
        <authorList>
            <person name="Kim H.-S."/>
            <person name="Busman M."/>
            <person name="Brown D.W."/>
            <person name="Divon H."/>
            <person name="Uhlig S."/>
            <person name="Proctor R.H."/>
        </authorList>
    </citation>
    <scope>NUCLEOTIDE SEQUENCE [LARGE SCALE GENOMIC DNA]</scope>
    <source>
        <strain evidence="3 4">NRRL 25311</strain>
    </source>
</reference>
<accession>A0A8H5T0P2</accession>
<evidence type="ECO:0000256" key="1">
    <source>
        <dbReference type="SAM" id="Coils"/>
    </source>
</evidence>
<evidence type="ECO:0000313" key="4">
    <source>
        <dbReference type="Proteomes" id="UP000562682"/>
    </source>
</evidence>
<name>A0A8H5T0P2_9HYPO</name>
<keyword evidence="4" id="KW-1185">Reference proteome</keyword>
<protein>
    <submittedName>
        <fullName evidence="3">Uncharacterized protein</fullName>
    </submittedName>
</protein>
<dbReference type="AlphaFoldDB" id="A0A8H5T0P2"/>
<organism evidence="3 4">
    <name type="scientific">Fusarium denticulatum</name>
    <dbReference type="NCBI Taxonomy" id="48507"/>
    <lineage>
        <taxon>Eukaryota</taxon>
        <taxon>Fungi</taxon>
        <taxon>Dikarya</taxon>
        <taxon>Ascomycota</taxon>
        <taxon>Pezizomycotina</taxon>
        <taxon>Sordariomycetes</taxon>
        <taxon>Hypocreomycetidae</taxon>
        <taxon>Hypocreales</taxon>
        <taxon>Nectriaceae</taxon>
        <taxon>Fusarium</taxon>
        <taxon>Fusarium fujikuroi species complex</taxon>
    </lineage>
</organism>
<sequence>MSMQQGPGTPNAGQQSWSNNQKASDSIGESMMKIEAVLSELRQARAAALLAQKERHYYATSFNNLQKEYRALKEESERKDKRIADLKRYEDQVFPDERRSWRGWDMRR</sequence>
<comment type="caution">
    <text evidence="3">The sequence shown here is derived from an EMBL/GenBank/DDBJ whole genome shotgun (WGS) entry which is preliminary data.</text>
</comment>
<proteinExistence type="predicted"/>
<feature type="region of interest" description="Disordered" evidence="2">
    <location>
        <begin position="1"/>
        <end position="26"/>
    </location>
</feature>
<dbReference type="Proteomes" id="UP000562682">
    <property type="component" value="Unassembled WGS sequence"/>
</dbReference>
<evidence type="ECO:0000313" key="3">
    <source>
        <dbReference type="EMBL" id="KAF5663475.1"/>
    </source>
</evidence>
<evidence type="ECO:0000256" key="2">
    <source>
        <dbReference type="SAM" id="MobiDB-lite"/>
    </source>
</evidence>